<dbReference type="Proteomes" id="UP001596109">
    <property type="component" value="Unassembled WGS sequence"/>
</dbReference>
<gene>
    <name evidence="2" type="ORF">ACFPRA_07995</name>
</gene>
<sequence>MEFSTAKWTAGILGFLAVLAITVYFILDEKDMMIPAFSANILPILTVTMVPVIFLLGAMLMAYSKKEERISKNSFQRALVLIACLVLYKVATGYFS</sequence>
<dbReference type="EMBL" id="JBHSNO010000005">
    <property type="protein sequence ID" value="MFC5588824.1"/>
    <property type="molecule type" value="Genomic_DNA"/>
</dbReference>
<feature type="transmembrane region" description="Helical" evidence="1">
    <location>
        <begin position="39"/>
        <end position="63"/>
    </location>
</feature>
<dbReference type="RefSeq" id="WP_381432440.1">
    <property type="nucleotide sequence ID" value="NZ_JBHSNO010000005.1"/>
</dbReference>
<comment type="caution">
    <text evidence="2">The sequence shown here is derived from an EMBL/GenBank/DDBJ whole genome shotgun (WGS) entry which is preliminary data.</text>
</comment>
<feature type="transmembrane region" description="Helical" evidence="1">
    <location>
        <begin position="7"/>
        <end position="27"/>
    </location>
</feature>
<reference evidence="3" key="1">
    <citation type="journal article" date="2019" name="Int. J. Syst. Evol. Microbiol.">
        <title>The Global Catalogue of Microorganisms (GCM) 10K type strain sequencing project: providing services to taxonomists for standard genome sequencing and annotation.</title>
        <authorList>
            <consortium name="The Broad Institute Genomics Platform"/>
            <consortium name="The Broad Institute Genome Sequencing Center for Infectious Disease"/>
            <person name="Wu L."/>
            <person name="Ma J."/>
        </authorList>
    </citation>
    <scope>NUCLEOTIDE SEQUENCE [LARGE SCALE GENOMIC DNA]</scope>
    <source>
        <strain evidence="3">CGMCC 4.1434</strain>
    </source>
</reference>
<feature type="transmembrane region" description="Helical" evidence="1">
    <location>
        <begin position="75"/>
        <end position="95"/>
    </location>
</feature>
<keyword evidence="1" id="KW-0812">Transmembrane</keyword>
<evidence type="ECO:0000313" key="2">
    <source>
        <dbReference type="EMBL" id="MFC5588824.1"/>
    </source>
</evidence>
<keyword evidence="1" id="KW-0472">Membrane</keyword>
<protein>
    <submittedName>
        <fullName evidence="2">Uncharacterized protein</fullName>
    </submittedName>
</protein>
<proteinExistence type="predicted"/>
<keyword evidence="3" id="KW-1185">Reference proteome</keyword>
<organism evidence="2 3">
    <name type="scientific">Sporosarcina soli</name>
    <dbReference type="NCBI Taxonomy" id="334736"/>
    <lineage>
        <taxon>Bacteria</taxon>
        <taxon>Bacillati</taxon>
        <taxon>Bacillota</taxon>
        <taxon>Bacilli</taxon>
        <taxon>Bacillales</taxon>
        <taxon>Caryophanaceae</taxon>
        <taxon>Sporosarcina</taxon>
    </lineage>
</organism>
<evidence type="ECO:0000313" key="3">
    <source>
        <dbReference type="Proteomes" id="UP001596109"/>
    </source>
</evidence>
<keyword evidence="1" id="KW-1133">Transmembrane helix</keyword>
<accession>A0ABW0TK78</accession>
<name>A0ABW0TK78_9BACL</name>
<evidence type="ECO:0000256" key="1">
    <source>
        <dbReference type="SAM" id="Phobius"/>
    </source>
</evidence>